<dbReference type="Proteomes" id="UP001469553">
    <property type="component" value="Unassembled WGS sequence"/>
</dbReference>
<sequence length="161" mass="18735">MMRGLLSADGLLLTQQRVREMLAHINQAPAARRWSSNVARRVCYAHYPNSLWHTDGKMRLIRWGFAVHGAIDGHSRLITYLNCNTNNRATTVLSQFLKATCHYGLPSRVRSDYGGENLQVVSFMHLVQGIERRSFIIRESLHNQRLERLWRDVFLNALHYF</sequence>
<gene>
    <name evidence="2" type="ORF">AMECASPLE_027966</name>
</gene>
<keyword evidence="3" id="KW-1185">Reference proteome</keyword>
<protein>
    <recommendedName>
        <fullName evidence="1">Integrase core domain-containing protein</fullName>
    </recommendedName>
</protein>
<dbReference type="PANTHER" id="PTHR46791">
    <property type="entry name" value="EXPRESSED PROTEIN"/>
    <property type="match status" value="1"/>
</dbReference>
<evidence type="ECO:0000313" key="2">
    <source>
        <dbReference type="EMBL" id="MEQ2292940.1"/>
    </source>
</evidence>
<dbReference type="InterPro" id="IPR036397">
    <property type="entry name" value="RNaseH_sf"/>
</dbReference>
<dbReference type="EMBL" id="JAHRIP010031237">
    <property type="protein sequence ID" value="MEQ2292940.1"/>
    <property type="molecule type" value="Genomic_DNA"/>
</dbReference>
<feature type="domain" description="Integrase core" evidence="1">
    <location>
        <begin position="46"/>
        <end position="161"/>
    </location>
</feature>
<dbReference type="Gene3D" id="3.30.420.10">
    <property type="entry name" value="Ribonuclease H-like superfamily/Ribonuclease H"/>
    <property type="match status" value="1"/>
</dbReference>
<name>A0ABV0YHN2_9TELE</name>
<dbReference type="InterPro" id="IPR012337">
    <property type="entry name" value="RNaseH-like_sf"/>
</dbReference>
<evidence type="ECO:0000259" key="1">
    <source>
        <dbReference type="Pfam" id="PF24764"/>
    </source>
</evidence>
<proteinExistence type="predicted"/>
<accession>A0ABV0YHN2</accession>
<evidence type="ECO:0000313" key="3">
    <source>
        <dbReference type="Proteomes" id="UP001469553"/>
    </source>
</evidence>
<dbReference type="SUPFAM" id="SSF53098">
    <property type="entry name" value="Ribonuclease H-like"/>
    <property type="match status" value="1"/>
</dbReference>
<reference evidence="2 3" key="1">
    <citation type="submission" date="2021-06" db="EMBL/GenBank/DDBJ databases">
        <authorList>
            <person name="Palmer J.M."/>
        </authorList>
    </citation>
    <scope>NUCLEOTIDE SEQUENCE [LARGE SCALE GENOMIC DNA]</scope>
    <source>
        <strain evidence="2 3">AS_MEX2019</strain>
        <tissue evidence="2">Muscle</tissue>
    </source>
</reference>
<dbReference type="InterPro" id="IPR058913">
    <property type="entry name" value="Integrase_dom_put"/>
</dbReference>
<dbReference type="Pfam" id="PF24764">
    <property type="entry name" value="rva_4"/>
    <property type="match status" value="1"/>
</dbReference>
<dbReference type="PANTHER" id="PTHR46791:SF9">
    <property type="entry name" value="INTEGRASE CATALYTIC DOMAIN-CONTAINING PROTEIN"/>
    <property type="match status" value="1"/>
</dbReference>
<organism evidence="2 3">
    <name type="scientific">Ameca splendens</name>
    <dbReference type="NCBI Taxonomy" id="208324"/>
    <lineage>
        <taxon>Eukaryota</taxon>
        <taxon>Metazoa</taxon>
        <taxon>Chordata</taxon>
        <taxon>Craniata</taxon>
        <taxon>Vertebrata</taxon>
        <taxon>Euteleostomi</taxon>
        <taxon>Actinopterygii</taxon>
        <taxon>Neopterygii</taxon>
        <taxon>Teleostei</taxon>
        <taxon>Neoteleostei</taxon>
        <taxon>Acanthomorphata</taxon>
        <taxon>Ovalentaria</taxon>
        <taxon>Atherinomorphae</taxon>
        <taxon>Cyprinodontiformes</taxon>
        <taxon>Goodeidae</taxon>
        <taxon>Ameca</taxon>
    </lineage>
</organism>
<comment type="caution">
    <text evidence="2">The sequence shown here is derived from an EMBL/GenBank/DDBJ whole genome shotgun (WGS) entry which is preliminary data.</text>
</comment>